<dbReference type="Proteomes" id="UP000324222">
    <property type="component" value="Unassembled WGS sequence"/>
</dbReference>
<gene>
    <name evidence="3" type="ORF">E2C01_065220</name>
</gene>
<feature type="region of interest" description="Disordered" evidence="1">
    <location>
        <begin position="88"/>
        <end position="129"/>
    </location>
</feature>
<feature type="signal peptide" evidence="2">
    <location>
        <begin position="1"/>
        <end position="22"/>
    </location>
</feature>
<comment type="caution">
    <text evidence="3">The sequence shown here is derived from an EMBL/GenBank/DDBJ whole genome shotgun (WGS) entry which is preliminary data.</text>
</comment>
<accession>A0A5B7HR47</accession>
<protein>
    <submittedName>
        <fullName evidence="3">Uncharacterized protein</fullName>
    </submittedName>
</protein>
<sequence length="129" mass="13853">MFGLHTAGTLILAAHFVPYSTTLYFSPTRLSVSFLPAFSGPHTGIREAPGTPLTSRFLHSVTCSLRHIALLSNVNELWRERGQAGDNYSVSGHQESCSSSPKAPDALPGSRRGGGHAISHRTSPSLRLK</sequence>
<keyword evidence="4" id="KW-1185">Reference proteome</keyword>
<feature type="chain" id="PRO_5022995392" evidence="2">
    <location>
        <begin position="23"/>
        <end position="129"/>
    </location>
</feature>
<name>A0A5B7HR47_PORTR</name>
<organism evidence="3 4">
    <name type="scientific">Portunus trituberculatus</name>
    <name type="common">Swimming crab</name>
    <name type="synonym">Neptunus trituberculatus</name>
    <dbReference type="NCBI Taxonomy" id="210409"/>
    <lineage>
        <taxon>Eukaryota</taxon>
        <taxon>Metazoa</taxon>
        <taxon>Ecdysozoa</taxon>
        <taxon>Arthropoda</taxon>
        <taxon>Crustacea</taxon>
        <taxon>Multicrustacea</taxon>
        <taxon>Malacostraca</taxon>
        <taxon>Eumalacostraca</taxon>
        <taxon>Eucarida</taxon>
        <taxon>Decapoda</taxon>
        <taxon>Pleocyemata</taxon>
        <taxon>Brachyura</taxon>
        <taxon>Eubrachyura</taxon>
        <taxon>Portunoidea</taxon>
        <taxon>Portunidae</taxon>
        <taxon>Portuninae</taxon>
        <taxon>Portunus</taxon>
    </lineage>
</organism>
<feature type="compositionally biased region" description="Polar residues" evidence="1">
    <location>
        <begin position="120"/>
        <end position="129"/>
    </location>
</feature>
<evidence type="ECO:0000256" key="1">
    <source>
        <dbReference type="SAM" id="MobiDB-lite"/>
    </source>
</evidence>
<dbReference type="AlphaFoldDB" id="A0A5B7HR47"/>
<keyword evidence="2" id="KW-0732">Signal</keyword>
<evidence type="ECO:0000313" key="4">
    <source>
        <dbReference type="Proteomes" id="UP000324222"/>
    </source>
</evidence>
<feature type="compositionally biased region" description="Polar residues" evidence="1">
    <location>
        <begin position="88"/>
        <end position="101"/>
    </location>
</feature>
<evidence type="ECO:0000313" key="3">
    <source>
        <dbReference type="EMBL" id="MPC70954.1"/>
    </source>
</evidence>
<reference evidence="3 4" key="1">
    <citation type="submission" date="2019-05" db="EMBL/GenBank/DDBJ databases">
        <title>Another draft genome of Portunus trituberculatus and its Hox gene families provides insights of decapod evolution.</title>
        <authorList>
            <person name="Jeong J.-H."/>
            <person name="Song I."/>
            <person name="Kim S."/>
            <person name="Choi T."/>
            <person name="Kim D."/>
            <person name="Ryu S."/>
            <person name="Kim W."/>
        </authorList>
    </citation>
    <scope>NUCLEOTIDE SEQUENCE [LARGE SCALE GENOMIC DNA]</scope>
    <source>
        <tissue evidence="3">Muscle</tissue>
    </source>
</reference>
<dbReference type="EMBL" id="VSRR010032021">
    <property type="protein sequence ID" value="MPC70954.1"/>
    <property type="molecule type" value="Genomic_DNA"/>
</dbReference>
<evidence type="ECO:0000256" key="2">
    <source>
        <dbReference type="SAM" id="SignalP"/>
    </source>
</evidence>
<proteinExistence type="predicted"/>